<dbReference type="Gene3D" id="3.40.50.720">
    <property type="entry name" value="NAD(P)-binding Rossmann-like Domain"/>
    <property type="match status" value="1"/>
</dbReference>
<accession>A0AA88XPM2</accession>
<dbReference type="EMBL" id="VSWD01000010">
    <property type="protein sequence ID" value="KAK3089348.1"/>
    <property type="molecule type" value="Genomic_DNA"/>
</dbReference>
<dbReference type="AlphaFoldDB" id="A0AA88XPM2"/>
<name>A0AA88XPM2_PINIB</name>
<dbReference type="Pfam" id="PF02317">
    <property type="entry name" value="Octopine_DH"/>
    <property type="match status" value="1"/>
</dbReference>
<comment type="caution">
    <text evidence="2">The sequence shown here is derived from an EMBL/GenBank/DDBJ whole genome shotgun (WGS) entry which is preliminary data.</text>
</comment>
<evidence type="ECO:0000313" key="2">
    <source>
        <dbReference type="EMBL" id="KAK3089348.1"/>
    </source>
</evidence>
<dbReference type="Proteomes" id="UP001186944">
    <property type="component" value="Unassembled WGS sequence"/>
</dbReference>
<dbReference type="Gene3D" id="1.10.1040.10">
    <property type="entry name" value="N-(1-d-carboxylethyl)-l-norvaline Dehydrogenase, domain 2"/>
    <property type="match status" value="1"/>
</dbReference>
<gene>
    <name evidence="2" type="ORF">FSP39_002920</name>
</gene>
<dbReference type="GO" id="GO:0016491">
    <property type="term" value="F:oxidoreductase activity"/>
    <property type="evidence" value="ECO:0007669"/>
    <property type="project" value="InterPro"/>
</dbReference>
<proteinExistence type="predicted"/>
<feature type="domain" description="Opine dehydrogenase" evidence="1">
    <location>
        <begin position="204"/>
        <end position="367"/>
    </location>
</feature>
<organism evidence="2 3">
    <name type="scientific">Pinctada imbricata</name>
    <name type="common">Atlantic pearl-oyster</name>
    <name type="synonym">Pinctada martensii</name>
    <dbReference type="NCBI Taxonomy" id="66713"/>
    <lineage>
        <taxon>Eukaryota</taxon>
        <taxon>Metazoa</taxon>
        <taxon>Spiralia</taxon>
        <taxon>Lophotrochozoa</taxon>
        <taxon>Mollusca</taxon>
        <taxon>Bivalvia</taxon>
        <taxon>Autobranchia</taxon>
        <taxon>Pteriomorphia</taxon>
        <taxon>Pterioida</taxon>
        <taxon>Pterioidea</taxon>
        <taxon>Pteriidae</taxon>
        <taxon>Pinctada</taxon>
    </lineage>
</organism>
<protein>
    <recommendedName>
        <fullName evidence="1">Opine dehydrogenase domain-containing protein</fullName>
    </recommendedName>
</protein>
<dbReference type="PANTHER" id="PTHR38015">
    <property type="entry name" value="BLR6086 PROTEIN"/>
    <property type="match status" value="1"/>
</dbReference>
<dbReference type="InterPro" id="IPR051729">
    <property type="entry name" value="Opine/Lysopine_DH"/>
</dbReference>
<keyword evidence="3" id="KW-1185">Reference proteome</keyword>
<evidence type="ECO:0000313" key="3">
    <source>
        <dbReference type="Proteomes" id="UP001186944"/>
    </source>
</evidence>
<reference evidence="2" key="1">
    <citation type="submission" date="2019-08" db="EMBL/GenBank/DDBJ databases">
        <title>The improved chromosome-level genome for the pearl oyster Pinctada fucata martensii using PacBio sequencing and Hi-C.</title>
        <authorList>
            <person name="Zheng Z."/>
        </authorList>
    </citation>
    <scope>NUCLEOTIDE SEQUENCE</scope>
    <source>
        <strain evidence="2">ZZ-2019</strain>
        <tissue evidence="2">Adductor muscle</tissue>
    </source>
</reference>
<sequence length="404" mass="44499">MTLDKKVQILVCGGGNGAHCLAGLASLRPNAEVSVLTLYADEAERWTKVLVDKKLKISATYNDGTNGELESRPKLITKDPASVVPNADIIFMVVPAFAHQQYLTEIAKHIKDNTVIVGLPGQAGFEFQCLSILGNKAKTCAVSSFESLPWACRILEFGCHVQILGFKESLGAALLQGSQCTLSAPAFDTIQWILGEKPKIKPIQNYIAVNLMAKSIIHPPLMYGQWSKWNGQSLDEKPLFYQGVDDLQASLLSKVSDEVVATAKAIEQQRSGIDMKDVIHILDWYKEYYRYQVTDSSNLMKAMQTNKAYDGLLHPMKPAGDGKYVPDFSYRYTAEDVPFGLVVMKGIAQIAGVATPVMDEVITWAQGKLGKEYLVGSELKGKDLPSSRAPQSYNFHTLDDLFNV</sequence>
<dbReference type="InterPro" id="IPR008927">
    <property type="entry name" value="6-PGluconate_DH-like_C_sf"/>
</dbReference>
<dbReference type="SUPFAM" id="SSF48179">
    <property type="entry name" value="6-phosphogluconate dehydrogenase C-terminal domain-like"/>
    <property type="match status" value="1"/>
</dbReference>
<dbReference type="InterPro" id="IPR036291">
    <property type="entry name" value="NAD(P)-bd_dom_sf"/>
</dbReference>
<evidence type="ECO:0000259" key="1">
    <source>
        <dbReference type="Pfam" id="PF02317"/>
    </source>
</evidence>
<dbReference type="SUPFAM" id="SSF51735">
    <property type="entry name" value="NAD(P)-binding Rossmann-fold domains"/>
    <property type="match status" value="1"/>
</dbReference>
<dbReference type="PANTHER" id="PTHR38015:SF1">
    <property type="entry name" value="OPINE DEHYDROGENASE DOMAIN-CONTAINING PROTEIN"/>
    <property type="match status" value="1"/>
</dbReference>
<dbReference type="InterPro" id="IPR003421">
    <property type="entry name" value="Opine_DH"/>
</dbReference>
<dbReference type="InterPro" id="IPR013328">
    <property type="entry name" value="6PGD_dom2"/>
</dbReference>